<dbReference type="OrthoDB" id="413122at2759"/>
<proteinExistence type="predicted"/>
<feature type="region of interest" description="Disordered" evidence="1">
    <location>
        <begin position="543"/>
        <end position="563"/>
    </location>
</feature>
<feature type="region of interest" description="Disordered" evidence="1">
    <location>
        <begin position="411"/>
        <end position="449"/>
    </location>
</feature>
<dbReference type="EMBL" id="FN653785">
    <property type="protein sequence ID" value="CBY15983.1"/>
    <property type="molecule type" value="Genomic_DNA"/>
</dbReference>
<evidence type="ECO:0000313" key="3">
    <source>
        <dbReference type="Proteomes" id="UP000001307"/>
    </source>
</evidence>
<reference evidence="2" key="1">
    <citation type="journal article" date="2010" name="Science">
        <title>Plasticity of animal genome architecture unmasked by rapid evolution of a pelagic tunicate.</title>
        <authorList>
            <person name="Denoeud F."/>
            <person name="Henriet S."/>
            <person name="Mungpakdee S."/>
            <person name="Aury J.M."/>
            <person name="Da Silva C."/>
            <person name="Brinkmann H."/>
            <person name="Mikhaleva J."/>
            <person name="Olsen L.C."/>
            <person name="Jubin C."/>
            <person name="Canestro C."/>
            <person name="Bouquet J.M."/>
            <person name="Danks G."/>
            <person name="Poulain J."/>
            <person name="Campsteijn C."/>
            <person name="Adamski M."/>
            <person name="Cross I."/>
            <person name="Yadetie F."/>
            <person name="Muffato M."/>
            <person name="Louis A."/>
            <person name="Butcher S."/>
            <person name="Tsagkogeorga G."/>
            <person name="Konrad A."/>
            <person name="Singh S."/>
            <person name="Jensen M.F."/>
            <person name="Cong E.H."/>
            <person name="Eikeseth-Otteraa H."/>
            <person name="Noel B."/>
            <person name="Anthouard V."/>
            <person name="Porcel B.M."/>
            <person name="Kachouri-Lafond R."/>
            <person name="Nishino A."/>
            <person name="Ugolini M."/>
            <person name="Chourrout P."/>
            <person name="Nishida H."/>
            <person name="Aasland R."/>
            <person name="Huzurbazar S."/>
            <person name="Westhof E."/>
            <person name="Delsuc F."/>
            <person name="Lehrach H."/>
            <person name="Reinhardt R."/>
            <person name="Weissenbach J."/>
            <person name="Roy S.W."/>
            <person name="Artiguenave F."/>
            <person name="Postlethwait J.H."/>
            <person name="Manak J.R."/>
            <person name="Thompson E.M."/>
            <person name="Jaillon O."/>
            <person name="Du Pasquier L."/>
            <person name="Boudinot P."/>
            <person name="Liberles D.A."/>
            <person name="Volff J.N."/>
            <person name="Philippe H."/>
            <person name="Lenhard B."/>
            <person name="Roest Crollius H."/>
            <person name="Wincker P."/>
            <person name="Chourrout D."/>
        </authorList>
    </citation>
    <scope>NUCLEOTIDE SEQUENCE [LARGE SCALE GENOMIC DNA]</scope>
</reference>
<feature type="compositionally biased region" description="Basic and acidic residues" evidence="1">
    <location>
        <begin position="544"/>
        <end position="554"/>
    </location>
</feature>
<evidence type="ECO:0000256" key="1">
    <source>
        <dbReference type="SAM" id="MobiDB-lite"/>
    </source>
</evidence>
<keyword evidence="3" id="KW-1185">Reference proteome</keyword>
<protein>
    <submittedName>
        <fullName evidence="2">Uncharacterized protein</fullName>
    </submittedName>
</protein>
<feature type="region of interest" description="Disordered" evidence="1">
    <location>
        <begin position="246"/>
        <end position="279"/>
    </location>
</feature>
<feature type="compositionally biased region" description="Basic and acidic residues" evidence="1">
    <location>
        <begin position="422"/>
        <end position="437"/>
    </location>
</feature>
<accession>E4Y289</accession>
<dbReference type="InParanoid" id="E4Y289"/>
<name>E4Y289_OIKDI</name>
<dbReference type="Proteomes" id="UP000001307">
    <property type="component" value="Unassembled WGS sequence"/>
</dbReference>
<gene>
    <name evidence="2" type="ORF">GSOID_T00016280001</name>
</gene>
<sequence length="611" mass="66521">MWNPVFSLQDALMRHAHAKQGISRVPFMPGVPGLSAWDGFNPLAAGNSAAHRPFHVQHFLKQAAAAQQQLQRHMVENTQLKSPPRSSTFADIPALPAPFRPGLSIDIDTLNGKKRRGNYASYTPQQRIEIGAFSIEYGTGKASKQFALPESTARGFRDKLMKILQDGSEKLPLEPDRIDRLRVLLETNSSLSGGCVSDSSPTLLDSSNLKTPSLPAVPTQLFRPHLDFLDNSKLNESNASIKIEDFSSDADSGHSSANSSNSELKKSPTQTTPTTDMRSLLDKLQSYTRFRNDSIDNYVSVIQPSASLAGQKRSYEAELESDQITKRARLPSQTIAQSSPDEKKAIRRALYAENTAPIPSGGGNDLDASVQIDSHFGMSARTAAKMVVTHAPSDISSIQGDLTDLTERDCQTPNSDISVEAPAEKTADVEMKPDHQKGNSAGTPASVELGDSEASNLLGQIEESLDKVTGVVTQRPASFTARLLATQTQLVKFVADCEMKVFVESKERMKLALEVDQMKKTQNKQAQLIDALTKELMATSSKLEALEDSSKTKPNDPVGNTVGDLVNLLKKPENMAKMEEQKTLPKMTTLDVDDCDIAALVDAIGDQMSKK</sequence>
<feature type="compositionally biased region" description="Low complexity" evidence="1">
    <location>
        <begin position="249"/>
        <end position="262"/>
    </location>
</feature>
<organism evidence="2">
    <name type="scientific">Oikopleura dioica</name>
    <name type="common">Tunicate</name>
    <dbReference type="NCBI Taxonomy" id="34765"/>
    <lineage>
        <taxon>Eukaryota</taxon>
        <taxon>Metazoa</taxon>
        <taxon>Chordata</taxon>
        <taxon>Tunicata</taxon>
        <taxon>Appendicularia</taxon>
        <taxon>Copelata</taxon>
        <taxon>Oikopleuridae</taxon>
        <taxon>Oikopleura</taxon>
    </lineage>
</organism>
<feature type="compositionally biased region" description="Polar residues" evidence="1">
    <location>
        <begin position="267"/>
        <end position="277"/>
    </location>
</feature>
<evidence type="ECO:0000313" key="2">
    <source>
        <dbReference type="EMBL" id="CBY15983.1"/>
    </source>
</evidence>
<dbReference type="AlphaFoldDB" id="E4Y289"/>